<reference evidence="1" key="1">
    <citation type="submission" date="2022-07" db="EMBL/GenBank/DDBJ databases">
        <title>Draft genome sequence of Zalerion maritima ATCC 34329, a (micro)plastics degrading marine fungus.</title>
        <authorList>
            <person name="Paco A."/>
            <person name="Goncalves M.F.M."/>
            <person name="Rocha-Santos T.A.P."/>
            <person name="Alves A."/>
        </authorList>
    </citation>
    <scope>NUCLEOTIDE SEQUENCE</scope>
    <source>
        <strain evidence="1">ATCC 34329</strain>
    </source>
</reference>
<sequence length="215" mass="24446">MPRNATPVLISNGSNSAREKGLEYCKQNLCVFAHLDKDEDEDETAFPYKNIEELDESSKTKQSNIKIKVFAPLKDPAHPWFIHLEAQVPQRSDPEPKEVAAMIEITPPHLEVIIPLDGKEWDTMQQAARDTSQYEMNKITRPQSPCSRGNFILNFTACLLCSETSVDDPKEALQHLIRNVLALEVNGEAAESWENDAKSPRGRYWKWPRKLMGAQ</sequence>
<name>A0AAD5RTU7_9PEZI</name>
<evidence type="ECO:0000313" key="2">
    <source>
        <dbReference type="Proteomes" id="UP001201980"/>
    </source>
</evidence>
<gene>
    <name evidence="1" type="ORF">MKZ38_003786</name>
</gene>
<keyword evidence="2" id="KW-1185">Reference proteome</keyword>
<protein>
    <submittedName>
        <fullName evidence="1">Uncharacterized protein</fullName>
    </submittedName>
</protein>
<organism evidence="1 2">
    <name type="scientific">Zalerion maritima</name>
    <dbReference type="NCBI Taxonomy" id="339359"/>
    <lineage>
        <taxon>Eukaryota</taxon>
        <taxon>Fungi</taxon>
        <taxon>Dikarya</taxon>
        <taxon>Ascomycota</taxon>
        <taxon>Pezizomycotina</taxon>
        <taxon>Sordariomycetes</taxon>
        <taxon>Lulworthiomycetidae</taxon>
        <taxon>Lulworthiales</taxon>
        <taxon>Lulworthiaceae</taxon>
        <taxon>Zalerion</taxon>
    </lineage>
</organism>
<dbReference type="EMBL" id="JAKWBI020000223">
    <property type="protein sequence ID" value="KAJ2898621.1"/>
    <property type="molecule type" value="Genomic_DNA"/>
</dbReference>
<proteinExistence type="predicted"/>
<accession>A0AAD5RTU7</accession>
<comment type="caution">
    <text evidence="1">The sequence shown here is derived from an EMBL/GenBank/DDBJ whole genome shotgun (WGS) entry which is preliminary data.</text>
</comment>
<evidence type="ECO:0000313" key="1">
    <source>
        <dbReference type="EMBL" id="KAJ2898621.1"/>
    </source>
</evidence>
<dbReference type="Proteomes" id="UP001201980">
    <property type="component" value="Unassembled WGS sequence"/>
</dbReference>
<dbReference type="AlphaFoldDB" id="A0AAD5RTU7"/>